<proteinExistence type="predicted"/>
<accession>L7EX22</accession>
<gene>
    <name evidence="1" type="ORF">STRTUCAR8_06952</name>
</gene>
<evidence type="ECO:0000313" key="1">
    <source>
        <dbReference type="EMBL" id="ELP63429.1"/>
    </source>
</evidence>
<dbReference type="STRING" id="85558.T45_01490"/>
<dbReference type="EMBL" id="AEJB01000515">
    <property type="protein sequence ID" value="ELP63429.1"/>
    <property type="molecule type" value="Genomic_DNA"/>
</dbReference>
<name>L7EX22_STRT8</name>
<comment type="caution">
    <text evidence="1">The sequence shown here is derived from an EMBL/GenBank/DDBJ whole genome shotgun (WGS) entry which is preliminary data.</text>
</comment>
<organism evidence="1 2">
    <name type="scientific">Streptomyces turgidiscabies (strain Car8)</name>
    <dbReference type="NCBI Taxonomy" id="698760"/>
    <lineage>
        <taxon>Bacteria</taxon>
        <taxon>Bacillati</taxon>
        <taxon>Actinomycetota</taxon>
        <taxon>Actinomycetes</taxon>
        <taxon>Kitasatosporales</taxon>
        <taxon>Streptomycetaceae</taxon>
        <taxon>Streptomyces</taxon>
    </lineage>
</organism>
<sequence>MTIRVYTVSIGSGEIVEDRGTVRVLGSDGPLPLRNAFPPCACPLHRRQEAAL</sequence>
<evidence type="ECO:0000313" key="2">
    <source>
        <dbReference type="Proteomes" id="UP000010931"/>
    </source>
</evidence>
<keyword evidence="2" id="KW-1185">Reference proteome</keyword>
<dbReference type="Proteomes" id="UP000010931">
    <property type="component" value="Unassembled WGS sequence"/>
</dbReference>
<protein>
    <submittedName>
        <fullName evidence="1">Uncharacterized protein</fullName>
    </submittedName>
</protein>
<reference evidence="1 2" key="1">
    <citation type="journal article" date="2011" name="Plasmid">
        <title>Streptomyces turgidiscabies Car8 contains a modular pathogenicity island that shares virulence genes with other actinobacterial plant pathogens.</title>
        <authorList>
            <person name="Huguet-Tapia J.C."/>
            <person name="Badger J.H."/>
            <person name="Loria R."/>
            <person name="Pettis G.S."/>
        </authorList>
    </citation>
    <scope>NUCLEOTIDE SEQUENCE [LARGE SCALE GENOMIC DNA]</scope>
    <source>
        <strain evidence="1 2">Car8</strain>
    </source>
</reference>
<dbReference type="AlphaFoldDB" id="L7EX22"/>